<dbReference type="EMBL" id="VIGX01000002">
    <property type="protein sequence ID" value="TWS30157.1"/>
    <property type="molecule type" value="Genomic_DNA"/>
</dbReference>
<evidence type="ECO:0000313" key="4">
    <source>
        <dbReference type="EMBL" id="TWS30157.1"/>
    </source>
</evidence>
<dbReference type="Proteomes" id="UP000319375">
    <property type="component" value="Unassembled WGS sequence"/>
</dbReference>
<accession>A0A5C5S419</accession>
<organism evidence="4 5">
    <name type="scientific">Tsukamurella conjunctivitidis</name>
    <dbReference type="NCBI Taxonomy" id="2592068"/>
    <lineage>
        <taxon>Bacteria</taxon>
        <taxon>Bacillati</taxon>
        <taxon>Actinomycetota</taxon>
        <taxon>Actinomycetes</taxon>
        <taxon>Mycobacteriales</taxon>
        <taxon>Tsukamurellaceae</taxon>
        <taxon>Tsukamurella</taxon>
    </lineage>
</organism>
<dbReference type="OrthoDB" id="4515194at2"/>
<dbReference type="RefSeq" id="WP_146486186.1">
    <property type="nucleotide sequence ID" value="NZ_VIGX01000002.1"/>
</dbReference>
<proteinExistence type="predicted"/>
<feature type="domain" description="DUF7373" evidence="3">
    <location>
        <begin position="73"/>
        <end position="149"/>
    </location>
</feature>
<feature type="chain" id="PRO_5039476361" description="DUF7373 domain-containing protein" evidence="2">
    <location>
        <begin position="30"/>
        <end position="163"/>
    </location>
</feature>
<feature type="compositionally biased region" description="Low complexity" evidence="1">
    <location>
        <begin position="147"/>
        <end position="163"/>
    </location>
</feature>
<comment type="caution">
    <text evidence="4">The sequence shown here is derived from an EMBL/GenBank/DDBJ whole genome shotgun (WGS) entry which is preliminary data.</text>
</comment>
<reference evidence="4 5" key="1">
    <citation type="submission" date="2019-06" db="EMBL/GenBank/DDBJ databases">
        <title>Tsukamurella conjunctivitidis sp. nov., Tsukamurella assacharolytica sp. nov. and Tsukamurella sputae sp. nov. isolated from patients with conjunctivitis, bacteraemia (lymphoma) and respiratory infection (sputum) in Hong Kong.</title>
        <authorList>
            <person name="Teng J.L.L."/>
            <person name="Lee H.H."/>
            <person name="Fong J.Y.H."/>
            <person name="Fok K.M.N."/>
            <person name="Lau S.K.P."/>
            <person name="Woo P.C.Y."/>
        </authorList>
    </citation>
    <scope>NUCLEOTIDE SEQUENCE [LARGE SCALE GENOMIC DNA]</scope>
    <source>
        <strain evidence="4 5">HKU72</strain>
    </source>
</reference>
<feature type="region of interest" description="Disordered" evidence="1">
    <location>
        <begin position="143"/>
        <end position="163"/>
    </location>
</feature>
<keyword evidence="5" id="KW-1185">Reference proteome</keyword>
<sequence length="163" mass="16591">MKKSALPAAVVIGAALLAACSTTSGEPVAAPSSSASVTSSSAAASTAPAATVPVPAGLDFGAYPTRARTITASENRSWVVEGNRMGDEALIQANEVDPRLIIGGGGLRSFPVLDGDGLRSRVPDATATAFHANKMRVGMTTTRWCGPSRARTPPSRASPSSRR</sequence>
<protein>
    <recommendedName>
        <fullName evidence="3">DUF7373 domain-containing protein</fullName>
    </recommendedName>
</protein>
<dbReference type="AlphaFoldDB" id="A0A5C5S419"/>
<name>A0A5C5S419_9ACTN</name>
<evidence type="ECO:0000259" key="3">
    <source>
        <dbReference type="Pfam" id="PF24088"/>
    </source>
</evidence>
<dbReference type="Pfam" id="PF24088">
    <property type="entry name" value="DUF7373"/>
    <property type="match status" value="1"/>
</dbReference>
<dbReference type="InterPro" id="IPR055797">
    <property type="entry name" value="DUF7373"/>
</dbReference>
<evidence type="ECO:0000313" key="5">
    <source>
        <dbReference type="Proteomes" id="UP000319375"/>
    </source>
</evidence>
<evidence type="ECO:0000256" key="2">
    <source>
        <dbReference type="SAM" id="SignalP"/>
    </source>
</evidence>
<keyword evidence="2" id="KW-0732">Signal</keyword>
<dbReference type="PROSITE" id="PS51257">
    <property type="entry name" value="PROKAR_LIPOPROTEIN"/>
    <property type="match status" value="1"/>
</dbReference>
<gene>
    <name evidence="4" type="ORF">FK530_06490</name>
</gene>
<evidence type="ECO:0000256" key="1">
    <source>
        <dbReference type="SAM" id="MobiDB-lite"/>
    </source>
</evidence>
<feature type="signal peptide" evidence="2">
    <location>
        <begin position="1"/>
        <end position="29"/>
    </location>
</feature>